<dbReference type="RefSeq" id="WP_231523316.1">
    <property type="nucleotide sequence ID" value="NZ_JAJNUD010000004.1"/>
</dbReference>
<dbReference type="Proteomes" id="UP001320314">
    <property type="component" value="Unassembled WGS sequence"/>
</dbReference>
<proteinExistence type="predicted"/>
<evidence type="ECO:0000313" key="2">
    <source>
        <dbReference type="Proteomes" id="UP001320314"/>
    </source>
</evidence>
<sequence>MDSKVWQTVITQSNLKLFWKDAQRRFVGVSQAFLDFYGFKSQSELIGKTDDQIGWHVNNKPFRDDELEVLQHLAPVFSKKLRDTALRIKQD</sequence>
<accession>A0ABD4SAJ6</accession>
<protein>
    <recommendedName>
        <fullName evidence="3">PAS domain-containing protein</fullName>
    </recommendedName>
</protein>
<comment type="caution">
    <text evidence="1">The sequence shown here is derived from an EMBL/GenBank/DDBJ whole genome shotgun (WGS) entry which is preliminary data.</text>
</comment>
<dbReference type="AlphaFoldDB" id="A0ABD4SAJ6"/>
<organism evidence="1 2">
    <name type="scientific">Lactobacillus delbrueckii subsp. allosunkii</name>
    <dbReference type="NCBI Taxonomy" id="1050107"/>
    <lineage>
        <taxon>Bacteria</taxon>
        <taxon>Bacillati</taxon>
        <taxon>Bacillota</taxon>
        <taxon>Bacilli</taxon>
        <taxon>Lactobacillales</taxon>
        <taxon>Lactobacillaceae</taxon>
        <taxon>Lactobacillus</taxon>
    </lineage>
</organism>
<evidence type="ECO:0000313" key="1">
    <source>
        <dbReference type="EMBL" id="MCD5517618.1"/>
    </source>
</evidence>
<dbReference type="SUPFAM" id="SSF55785">
    <property type="entry name" value="PYP-like sensor domain (PAS domain)"/>
    <property type="match status" value="1"/>
</dbReference>
<gene>
    <name evidence="1" type="ORF">LOB39_03375</name>
</gene>
<dbReference type="Gene3D" id="3.30.450.20">
    <property type="entry name" value="PAS domain"/>
    <property type="match status" value="1"/>
</dbReference>
<reference evidence="1 2" key="1">
    <citation type="submission" date="2021-12" db="EMBL/GenBank/DDBJ databases">
        <title>Antimicrobial susceptibility of Lactobacillus delbrueckii subsp. lactis obtained from milk products and other habitats.</title>
        <authorList>
            <person name="Shani N."/>
        </authorList>
    </citation>
    <scope>NUCLEOTIDE SEQUENCE [LARGE SCALE GENOMIC DNA]</scope>
    <source>
        <strain evidence="1 2">CIRM BIA 266</strain>
    </source>
</reference>
<dbReference type="InterPro" id="IPR035965">
    <property type="entry name" value="PAS-like_dom_sf"/>
</dbReference>
<evidence type="ECO:0008006" key="3">
    <source>
        <dbReference type="Google" id="ProtNLM"/>
    </source>
</evidence>
<dbReference type="EMBL" id="JAJNUD010000004">
    <property type="protein sequence ID" value="MCD5517618.1"/>
    <property type="molecule type" value="Genomic_DNA"/>
</dbReference>
<name>A0ABD4SAJ6_9LACO</name>